<protein>
    <recommendedName>
        <fullName evidence="3">PH domain-containing protein</fullName>
    </recommendedName>
</protein>
<dbReference type="Proteomes" id="UP001597318">
    <property type="component" value="Unassembled WGS sequence"/>
</dbReference>
<keyword evidence="2" id="KW-1185">Reference proteome</keyword>
<gene>
    <name evidence="1" type="ORF">ACFSKK_06360</name>
</gene>
<accession>A0ABW5BT45</accession>
<organism evidence="1 2">
    <name type="scientific">Metabacillus endolithicus</name>
    <dbReference type="NCBI Taxonomy" id="1535204"/>
    <lineage>
        <taxon>Bacteria</taxon>
        <taxon>Bacillati</taxon>
        <taxon>Bacillota</taxon>
        <taxon>Bacilli</taxon>
        <taxon>Bacillales</taxon>
        <taxon>Bacillaceae</taxon>
        <taxon>Metabacillus</taxon>
    </lineage>
</organism>
<evidence type="ECO:0000313" key="2">
    <source>
        <dbReference type="Proteomes" id="UP001597318"/>
    </source>
</evidence>
<name>A0ABW5BT45_9BACI</name>
<dbReference type="RefSeq" id="WP_098798479.1">
    <property type="nucleotide sequence ID" value="NZ_CP095550.1"/>
</dbReference>
<proteinExistence type="predicted"/>
<reference evidence="2" key="1">
    <citation type="journal article" date="2019" name="Int. J. Syst. Evol. Microbiol.">
        <title>The Global Catalogue of Microorganisms (GCM) 10K type strain sequencing project: providing services to taxonomists for standard genome sequencing and annotation.</title>
        <authorList>
            <consortium name="The Broad Institute Genomics Platform"/>
            <consortium name="The Broad Institute Genome Sequencing Center for Infectious Disease"/>
            <person name="Wu L."/>
            <person name="Ma J."/>
        </authorList>
    </citation>
    <scope>NUCLEOTIDE SEQUENCE [LARGE SCALE GENOMIC DNA]</scope>
    <source>
        <strain evidence="2">CGMCC 1.15474</strain>
    </source>
</reference>
<evidence type="ECO:0008006" key="3">
    <source>
        <dbReference type="Google" id="ProtNLM"/>
    </source>
</evidence>
<dbReference type="EMBL" id="JBHUIK010000001">
    <property type="protein sequence ID" value="MFD2213313.1"/>
    <property type="molecule type" value="Genomic_DNA"/>
</dbReference>
<comment type="caution">
    <text evidence="1">The sequence shown here is derived from an EMBL/GenBank/DDBJ whole genome shotgun (WGS) entry which is preliminary data.</text>
</comment>
<sequence>MGNTCRFVVNAVGKKGETYYTQLNTKKELENWITDHQDKLLMDELKIVDKKLPPFLKWFLNK</sequence>
<evidence type="ECO:0000313" key="1">
    <source>
        <dbReference type="EMBL" id="MFD2213313.1"/>
    </source>
</evidence>